<evidence type="ECO:0000259" key="2">
    <source>
        <dbReference type="SMART" id="SM00460"/>
    </source>
</evidence>
<name>A0A7J5ACD5_9FLAO</name>
<dbReference type="AlphaFoldDB" id="A0A7J5ACD5"/>
<evidence type="ECO:0000313" key="4">
    <source>
        <dbReference type="Proteomes" id="UP000467305"/>
    </source>
</evidence>
<dbReference type="InterPro" id="IPR038765">
    <property type="entry name" value="Papain-like_cys_pep_sf"/>
</dbReference>
<dbReference type="InterPro" id="IPR052557">
    <property type="entry name" value="CAP/Cytokinesis_protein"/>
</dbReference>
<proteinExistence type="predicted"/>
<keyword evidence="4" id="KW-1185">Reference proteome</keyword>
<reference evidence="3 4" key="1">
    <citation type="submission" date="2019-09" db="EMBL/GenBank/DDBJ databases">
        <authorList>
            <person name="Cao W.R."/>
        </authorList>
    </citation>
    <scope>NUCLEOTIDE SEQUENCE [LARGE SCALE GENOMIC DNA]</scope>
    <source>
        <strain evidence="4">a4</strain>
    </source>
</reference>
<dbReference type="RefSeq" id="WP_150900352.1">
    <property type="nucleotide sequence ID" value="NZ_WAAU01000024.1"/>
</dbReference>
<gene>
    <name evidence="3" type="ORF">F7018_12245</name>
</gene>
<dbReference type="SUPFAM" id="SSF54001">
    <property type="entry name" value="Cysteine proteinases"/>
    <property type="match status" value="1"/>
</dbReference>
<evidence type="ECO:0000313" key="3">
    <source>
        <dbReference type="EMBL" id="KAB1155242.1"/>
    </source>
</evidence>
<dbReference type="OrthoDB" id="9788327at2"/>
<feature type="chain" id="PRO_5029692533" evidence="1">
    <location>
        <begin position="18"/>
        <end position="317"/>
    </location>
</feature>
<feature type="domain" description="Transglutaminase-like" evidence="2">
    <location>
        <begin position="105"/>
        <end position="172"/>
    </location>
</feature>
<dbReference type="PANTHER" id="PTHR46333:SF2">
    <property type="entry name" value="CYTOKINESIS PROTEIN 3"/>
    <property type="match status" value="1"/>
</dbReference>
<dbReference type="SMART" id="SM00460">
    <property type="entry name" value="TGc"/>
    <property type="match status" value="1"/>
</dbReference>
<organism evidence="3 4">
    <name type="scientific">Tenacibaculum aiptasiae</name>
    <dbReference type="NCBI Taxonomy" id="426481"/>
    <lineage>
        <taxon>Bacteria</taxon>
        <taxon>Pseudomonadati</taxon>
        <taxon>Bacteroidota</taxon>
        <taxon>Flavobacteriia</taxon>
        <taxon>Flavobacteriales</taxon>
        <taxon>Flavobacteriaceae</taxon>
        <taxon>Tenacibaculum</taxon>
    </lineage>
</organism>
<dbReference type="Pfam" id="PF01841">
    <property type="entry name" value="Transglut_core"/>
    <property type="match status" value="1"/>
</dbReference>
<dbReference type="PANTHER" id="PTHR46333">
    <property type="entry name" value="CYTOKINESIS PROTEIN 3"/>
    <property type="match status" value="1"/>
</dbReference>
<accession>A0A7J5ACD5</accession>
<dbReference type="Proteomes" id="UP000467305">
    <property type="component" value="Unassembled WGS sequence"/>
</dbReference>
<sequence>MKQLYFFLFLTVSTLSAQDFSAVDNTVKTYPKHITAEKLAAQIATDFTSDEDKIRAIFIWLAKNIRYNLDEYYNPKQKRIGFRYRDEAEKQAKLRAIKDNIVKKTLASRSAVCEGYAQTFSKVCTLLNIENEVIKGYVRNSSRDIGRIRSTTNHAWNAVKINNKWQYVDPTWAAGAVTNGKWQRNFNNYFFNIPKSKYFFTHYPEETVWQLRVKRMTIDEYFNQPIYNSPFLKKDYILSKPSSGILKRNADSSVKVTLKNVKPTQRIHFGFIGDRYVKEPEVTFKNNTAHISIVPSANSKRAFLLIDGEVALEFLLI</sequence>
<comment type="caution">
    <text evidence="3">The sequence shown here is derived from an EMBL/GenBank/DDBJ whole genome shotgun (WGS) entry which is preliminary data.</text>
</comment>
<dbReference type="Gene3D" id="3.10.620.30">
    <property type="match status" value="1"/>
</dbReference>
<dbReference type="InterPro" id="IPR002931">
    <property type="entry name" value="Transglutaminase-like"/>
</dbReference>
<evidence type="ECO:0000256" key="1">
    <source>
        <dbReference type="SAM" id="SignalP"/>
    </source>
</evidence>
<keyword evidence="1" id="KW-0732">Signal</keyword>
<feature type="signal peptide" evidence="1">
    <location>
        <begin position="1"/>
        <end position="17"/>
    </location>
</feature>
<protein>
    <submittedName>
        <fullName evidence="3">Transglutaminase</fullName>
    </submittedName>
</protein>
<dbReference type="EMBL" id="WAAU01000024">
    <property type="protein sequence ID" value="KAB1155242.1"/>
    <property type="molecule type" value="Genomic_DNA"/>
</dbReference>
<dbReference type="GO" id="GO:0005737">
    <property type="term" value="C:cytoplasm"/>
    <property type="evidence" value="ECO:0007669"/>
    <property type="project" value="TreeGrafter"/>
</dbReference>